<reference evidence="1 2" key="1">
    <citation type="journal article" date="2024" name="J Genomics">
        <title>Draft genome sequencing and assembly of Favolaschia claudopus CIRM-BRFM 2984 isolated from oak limbs.</title>
        <authorList>
            <person name="Navarro D."/>
            <person name="Drula E."/>
            <person name="Chaduli D."/>
            <person name="Cazenave R."/>
            <person name="Ahrendt S."/>
            <person name="Wang J."/>
            <person name="Lipzen A."/>
            <person name="Daum C."/>
            <person name="Barry K."/>
            <person name="Grigoriev I.V."/>
            <person name="Favel A."/>
            <person name="Rosso M.N."/>
            <person name="Martin F."/>
        </authorList>
    </citation>
    <scope>NUCLEOTIDE SEQUENCE [LARGE SCALE GENOMIC DNA]</scope>
    <source>
        <strain evidence="1 2">CIRM-BRFM 2984</strain>
    </source>
</reference>
<name>A0AAW0CCS5_9AGAR</name>
<dbReference type="Proteomes" id="UP001362999">
    <property type="component" value="Unassembled WGS sequence"/>
</dbReference>
<keyword evidence="2" id="KW-1185">Reference proteome</keyword>
<proteinExistence type="predicted"/>
<dbReference type="AlphaFoldDB" id="A0AAW0CCS5"/>
<dbReference type="InterPro" id="IPR032675">
    <property type="entry name" value="LRR_dom_sf"/>
</dbReference>
<accession>A0AAW0CCS5</accession>
<gene>
    <name evidence="1" type="ORF">R3P38DRAFT_2910002</name>
</gene>
<protein>
    <submittedName>
        <fullName evidence="1">F-box domain-containing protein</fullName>
    </submittedName>
</protein>
<evidence type="ECO:0000313" key="2">
    <source>
        <dbReference type="Proteomes" id="UP001362999"/>
    </source>
</evidence>
<comment type="caution">
    <text evidence="1">The sequence shown here is derived from an EMBL/GenBank/DDBJ whole genome shotgun (WGS) entry which is preliminary data.</text>
</comment>
<dbReference type="Gene3D" id="3.80.10.10">
    <property type="entry name" value="Ribonuclease Inhibitor"/>
    <property type="match status" value="1"/>
</dbReference>
<dbReference type="SUPFAM" id="SSF52058">
    <property type="entry name" value="L domain-like"/>
    <property type="match status" value="1"/>
</dbReference>
<dbReference type="EMBL" id="JAWWNJ010000019">
    <property type="protein sequence ID" value="KAK7035978.1"/>
    <property type="molecule type" value="Genomic_DNA"/>
</dbReference>
<evidence type="ECO:0000313" key="1">
    <source>
        <dbReference type="EMBL" id="KAK7035978.1"/>
    </source>
</evidence>
<organism evidence="1 2">
    <name type="scientific">Favolaschia claudopus</name>
    <dbReference type="NCBI Taxonomy" id="2862362"/>
    <lineage>
        <taxon>Eukaryota</taxon>
        <taxon>Fungi</taxon>
        <taxon>Dikarya</taxon>
        <taxon>Basidiomycota</taxon>
        <taxon>Agaricomycotina</taxon>
        <taxon>Agaricomycetes</taxon>
        <taxon>Agaricomycetidae</taxon>
        <taxon>Agaricales</taxon>
        <taxon>Marasmiineae</taxon>
        <taxon>Mycenaceae</taxon>
        <taxon>Favolaschia</taxon>
    </lineage>
</organism>
<sequence>MSDNSLPDELISEILWPALKISDNVFSNTSHVSPFSSYGESTSAYLLVCKSWLRVATPLLYSVVVLRSKAQAKALAAALSGNPQLGRFIKKLRVEGGFGPSMQTVLRCSPNITDLFLTLEIFSSDHTGGLCKGLSFINPSRLILQNFRRKSLDNKMVSQMLEALAKASSKWNNLVVFDCPFQGAYGTAARTLLPAITARKLHTLTIQSIWDASWAWSAFKTCPLEVIRVKFPFDSTHLDDMLNKDPKLLSLLKYTEELKPEHQSQALESVLEHPLIAPSLDPFFIPLANAPKEVRDEIWARILWFATPSGSRKLALLLVSKAFYRLALPFYYEQVVIRGAHQLSIMSSIMARETTLGPRIRTLTLAGGAYDNSSDYEKSSEVKSPKADAIVAICSRTNNLIEFGNGTSFTESSALIHMGACISWHAFETLAACSGSTLRKFLGHIQPHEPDMSPTVFNNLQALQTLWWRCRVVFSGVIGVSADALLSLEVLRISFADPSFFSVLIEMQLPSLRHVILPDRFMNQEIFFMTHGFKMTELSLSDGMVESLGVKLFEFCPNLSILTLSDKFATKPPNFEHLHPPHKVPSLVEIVFQAQHWIGTKDSESKWNTFFTNFNPQYLSGLRDMRFNCYAWPTNERDIAKSYWVRWAEVMLSQGVSLIDKKGSKWRPRLKIR</sequence>